<dbReference type="InterPro" id="IPR013083">
    <property type="entry name" value="Znf_RING/FYVE/PHD"/>
</dbReference>
<evidence type="ECO:0000313" key="8">
    <source>
        <dbReference type="Proteomes" id="UP001292094"/>
    </source>
</evidence>
<comment type="caution">
    <text evidence="7">The sequence shown here is derived from an EMBL/GenBank/DDBJ whole genome shotgun (WGS) entry which is preliminary data.</text>
</comment>
<name>A0AAE1Q2X6_9EUCA</name>
<dbReference type="InterPro" id="IPR019787">
    <property type="entry name" value="Znf_PHD-finger"/>
</dbReference>
<proteinExistence type="predicted"/>
<feature type="coiled-coil region" evidence="5">
    <location>
        <begin position="126"/>
        <end position="222"/>
    </location>
</feature>
<keyword evidence="1" id="KW-0479">Metal-binding</keyword>
<evidence type="ECO:0000259" key="6">
    <source>
        <dbReference type="PROSITE" id="PS50016"/>
    </source>
</evidence>
<evidence type="ECO:0000256" key="4">
    <source>
        <dbReference type="PROSITE-ProRule" id="PRU00146"/>
    </source>
</evidence>
<keyword evidence="8" id="KW-1185">Reference proteome</keyword>
<feature type="domain" description="PHD-type" evidence="6">
    <location>
        <begin position="52"/>
        <end position="125"/>
    </location>
</feature>
<keyword evidence="5" id="KW-0175">Coiled coil</keyword>
<gene>
    <name evidence="7" type="ORF">Pmani_010084</name>
</gene>
<keyword evidence="2 4" id="KW-0863">Zinc-finger</keyword>
<reference evidence="7" key="1">
    <citation type="submission" date="2023-11" db="EMBL/GenBank/DDBJ databases">
        <title>Genome assemblies of two species of porcelain crab, Petrolisthes cinctipes and Petrolisthes manimaculis (Anomura: Porcellanidae).</title>
        <authorList>
            <person name="Angst P."/>
        </authorList>
    </citation>
    <scope>NUCLEOTIDE SEQUENCE</scope>
    <source>
        <strain evidence="7">PB745_02</strain>
        <tissue evidence="7">Gill</tissue>
    </source>
</reference>
<dbReference type="Gene3D" id="3.30.40.10">
    <property type="entry name" value="Zinc/RING finger domain, C3HC4 (zinc finger)"/>
    <property type="match status" value="1"/>
</dbReference>
<dbReference type="Proteomes" id="UP001292094">
    <property type="component" value="Unassembled WGS sequence"/>
</dbReference>
<dbReference type="CDD" id="cd15489">
    <property type="entry name" value="PHD_SF"/>
    <property type="match status" value="1"/>
</dbReference>
<dbReference type="SMART" id="SM00249">
    <property type="entry name" value="PHD"/>
    <property type="match status" value="1"/>
</dbReference>
<dbReference type="PANTHER" id="PTHR37445:SF3">
    <property type="entry name" value="ZINC FINGER PHD-TYPE DOMAIN-CONTAINING PROTEIN"/>
    <property type="match status" value="1"/>
</dbReference>
<evidence type="ECO:0000256" key="3">
    <source>
        <dbReference type="ARBA" id="ARBA00022833"/>
    </source>
</evidence>
<organism evidence="7 8">
    <name type="scientific">Petrolisthes manimaculis</name>
    <dbReference type="NCBI Taxonomy" id="1843537"/>
    <lineage>
        <taxon>Eukaryota</taxon>
        <taxon>Metazoa</taxon>
        <taxon>Ecdysozoa</taxon>
        <taxon>Arthropoda</taxon>
        <taxon>Crustacea</taxon>
        <taxon>Multicrustacea</taxon>
        <taxon>Malacostraca</taxon>
        <taxon>Eumalacostraca</taxon>
        <taxon>Eucarida</taxon>
        <taxon>Decapoda</taxon>
        <taxon>Pleocyemata</taxon>
        <taxon>Anomura</taxon>
        <taxon>Galatheoidea</taxon>
        <taxon>Porcellanidae</taxon>
        <taxon>Petrolisthes</taxon>
    </lineage>
</organism>
<sequence>MEVCVEALIGERWCMVLLRENTKYKDKLRMDKRGAKKKECKECGYLGKVNEDELCINCEEEDKRKMDLNKCKQCRRKVQGDDEGIQCDKCGLWYHAVCENIGEALYKDLQKDNDELWFCRRCKPTVKKNLLENKKLKEDNVRMKEELQEVKEELQEVKKGNEQACEAVRRFEELIEEKNENVTLQGNDTISDKTETKLAKELNIIKKQVEGMQKRIENLGKKWEKRENEMDEYITKKVFEIIKEKEERDRRKNNLVMHNIEEPNNMNEKELYDHDLAVCMDIFGNEIGERIEEGEIVDIARLGKKEEEGENQNRRPRCLLIKMKEPEKKWSIIKNAKKIKTTRKNEYKRVFIQPDLTRSEREKEKELREKLREKREQGEEGWYIRRPARKKKLYELKSSDPKRNRI</sequence>
<dbReference type="SUPFAM" id="SSF57903">
    <property type="entry name" value="FYVE/PHD zinc finger"/>
    <property type="match status" value="1"/>
</dbReference>
<dbReference type="PROSITE" id="PS01359">
    <property type="entry name" value="ZF_PHD_1"/>
    <property type="match status" value="1"/>
</dbReference>
<evidence type="ECO:0000313" key="7">
    <source>
        <dbReference type="EMBL" id="KAK4318998.1"/>
    </source>
</evidence>
<protein>
    <recommendedName>
        <fullName evidence="6">PHD-type domain-containing protein</fullName>
    </recommendedName>
</protein>
<dbReference type="GO" id="GO:0008270">
    <property type="term" value="F:zinc ion binding"/>
    <property type="evidence" value="ECO:0007669"/>
    <property type="project" value="UniProtKB-KW"/>
</dbReference>
<accession>A0AAE1Q2X6</accession>
<evidence type="ECO:0000256" key="1">
    <source>
        <dbReference type="ARBA" id="ARBA00022723"/>
    </source>
</evidence>
<dbReference type="AlphaFoldDB" id="A0AAE1Q2X6"/>
<keyword evidence="3" id="KW-0862">Zinc</keyword>
<dbReference type="PANTHER" id="PTHR37445">
    <property type="entry name" value="PROTEIN CBG24663"/>
    <property type="match status" value="1"/>
</dbReference>
<dbReference type="PROSITE" id="PS50016">
    <property type="entry name" value="ZF_PHD_2"/>
    <property type="match status" value="1"/>
</dbReference>
<evidence type="ECO:0000256" key="2">
    <source>
        <dbReference type="ARBA" id="ARBA00022771"/>
    </source>
</evidence>
<evidence type="ECO:0000256" key="5">
    <source>
        <dbReference type="SAM" id="Coils"/>
    </source>
</evidence>
<dbReference type="EMBL" id="JAWZYT010000787">
    <property type="protein sequence ID" value="KAK4318998.1"/>
    <property type="molecule type" value="Genomic_DNA"/>
</dbReference>
<dbReference type="Pfam" id="PF00628">
    <property type="entry name" value="PHD"/>
    <property type="match status" value="1"/>
</dbReference>
<dbReference type="InterPro" id="IPR001965">
    <property type="entry name" value="Znf_PHD"/>
</dbReference>
<dbReference type="InterPro" id="IPR011011">
    <property type="entry name" value="Znf_FYVE_PHD"/>
</dbReference>
<dbReference type="InterPro" id="IPR019786">
    <property type="entry name" value="Zinc_finger_PHD-type_CS"/>
</dbReference>